<evidence type="ECO:0000259" key="6">
    <source>
        <dbReference type="Pfam" id="PF03151"/>
    </source>
</evidence>
<dbReference type="EMBL" id="CAJNOJ010000026">
    <property type="protein sequence ID" value="CAF0872150.1"/>
    <property type="molecule type" value="Genomic_DNA"/>
</dbReference>
<comment type="subcellular location">
    <subcellularLocation>
        <location evidence="1">Membrane</location>
        <topology evidence="1">Multi-pass membrane protein</topology>
    </subcellularLocation>
</comment>
<evidence type="ECO:0000313" key="7">
    <source>
        <dbReference type="EMBL" id="CAF0806933.1"/>
    </source>
</evidence>
<protein>
    <recommendedName>
        <fullName evidence="6">Sugar phosphate transporter domain-containing protein</fullName>
    </recommendedName>
</protein>
<keyword evidence="3 5" id="KW-1133">Transmembrane helix</keyword>
<accession>A0A813T6B3</accession>
<comment type="caution">
    <text evidence="7">The sequence shown here is derived from an EMBL/GenBank/DDBJ whole genome shotgun (WGS) entry which is preliminary data.</text>
</comment>
<evidence type="ECO:0000256" key="4">
    <source>
        <dbReference type="ARBA" id="ARBA00023136"/>
    </source>
</evidence>
<feature type="transmembrane region" description="Helical" evidence="5">
    <location>
        <begin position="258"/>
        <end position="279"/>
    </location>
</feature>
<evidence type="ECO:0000256" key="3">
    <source>
        <dbReference type="ARBA" id="ARBA00022989"/>
    </source>
</evidence>
<feature type="transmembrane region" description="Helical" evidence="5">
    <location>
        <begin position="190"/>
        <end position="210"/>
    </location>
</feature>
<keyword evidence="9" id="KW-1185">Reference proteome</keyword>
<gene>
    <name evidence="8" type="ORF">EDS130_LOCUS8348</name>
    <name evidence="7" type="ORF">XAT740_LOCUS3263</name>
</gene>
<feature type="transmembrane region" description="Helical" evidence="5">
    <location>
        <begin position="166"/>
        <end position="184"/>
    </location>
</feature>
<evidence type="ECO:0000256" key="2">
    <source>
        <dbReference type="ARBA" id="ARBA00022692"/>
    </source>
</evidence>
<feature type="transmembrane region" description="Helical" evidence="5">
    <location>
        <begin position="111"/>
        <end position="130"/>
    </location>
</feature>
<dbReference type="InterPro" id="IPR050186">
    <property type="entry name" value="TPT_transporter"/>
</dbReference>
<dbReference type="EMBL" id="CAJNOR010000123">
    <property type="protein sequence ID" value="CAF0806933.1"/>
    <property type="molecule type" value="Genomic_DNA"/>
</dbReference>
<evidence type="ECO:0000313" key="8">
    <source>
        <dbReference type="EMBL" id="CAF0872150.1"/>
    </source>
</evidence>
<dbReference type="Proteomes" id="UP000663852">
    <property type="component" value="Unassembled WGS sequence"/>
</dbReference>
<dbReference type="PANTHER" id="PTHR11132">
    <property type="entry name" value="SOLUTE CARRIER FAMILY 35"/>
    <property type="match status" value="1"/>
</dbReference>
<organism evidence="7 9">
    <name type="scientific">Adineta ricciae</name>
    <name type="common">Rotifer</name>
    <dbReference type="NCBI Taxonomy" id="249248"/>
    <lineage>
        <taxon>Eukaryota</taxon>
        <taxon>Metazoa</taxon>
        <taxon>Spiralia</taxon>
        <taxon>Gnathifera</taxon>
        <taxon>Rotifera</taxon>
        <taxon>Eurotatoria</taxon>
        <taxon>Bdelloidea</taxon>
        <taxon>Adinetida</taxon>
        <taxon>Adinetidae</taxon>
        <taxon>Adineta</taxon>
    </lineage>
</organism>
<feature type="transmembrane region" description="Helical" evidence="5">
    <location>
        <begin position="86"/>
        <end position="104"/>
    </location>
</feature>
<evidence type="ECO:0000256" key="5">
    <source>
        <dbReference type="SAM" id="Phobius"/>
    </source>
</evidence>
<keyword evidence="2 5" id="KW-0812">Transmembrane</keyword>
<name>A0A813T6B3_ADIRI</name>
<keyword evidence="4 5" id="KW-0472">Membrane</keyword>
<feature type="transmembrane region" description="Helical" evidence="5">
    <location>
        <begin position="222"/>
        <end position="243"/>
    </location>
</feature>
<dbReference type="OrthoDB" id="5547497at2759"/>
<evidence type="ECO:0000313" key="9">
    <source>
        <dbReference type="Proteomes" id="UP000663828"/>
    </source>
</evidence>
<dbReference type="GO" id="GO:0016020">
    <property type="term" value="C:membrane"/>
    <property type="evidence" value="ECO:0007669"/>
    <property type="project" value="UniProtKB-SubCell"/>
</dbReference>
<dbReference type="InterPro" id="IPR037185">
    <property type="entry name" value="EmrE-like"/>
</dbReference>
<dbReference type="SUPFAM" id="SSF103481">
    <property type="entry name" value="Multidrug resistance efflux transporter EmrE"/>
    <property type="match status" value="1"/>
</dbReference>
<dbReference type="AlphaFoldDB" id="A0A813T6B3"/>
<dbReference type="Proteomes" id="UP000663828">
    <property type="component" value="Unassembled WGS sequence"/>
</dbReference>
<dbReference type="InterPro" id="IPR004853">
    <property type="entry name" value="Sugar_P_trans_dom"/>
</dbReference>
<evidence type="ECO:0000256" key="1">
    <source>
        <dbReference type="ARBA" id="ARBA00004141"/>
    </source>
</evidence>
<proteinExistence type="predicted"/>
<sequence>MSYTEKDYQRLENEVSYNDVSTETLQPTLDSSVIVDDSPQSIPSNKICFCSTLVFTINFVSSILIINLSKWIYVKHHFPNLTLTTINFFTSFVLLYLCLLAKLFTYKRLPIIRMLPVSVCFAGFIAFGNLSLQYNTVGTYQLIKLQVTPTVMLISWLYFKSRYSLPIVLSFIPVLIGTLVSTYYDLQFNIFGLICAGASVVFTAINQILVEHYQKEYDCNSLQLLFYQAPLSGVLLLTVIPYFEPLDNLPRIMNSNTILLVLLCGFIAFFVNISVFWVIGNLSAVAYNMIGHSKTLLIIFIGSILFHEPFNQRQMAGLGFTMCGVLMYSYFKYGRAVSSPSQ</sequence>
<feature type="transmembrane region" description="Helical" evidence="5">
    <location>
        <begin position="47"/>
        <end position="66"/>
    </location>
</feature>
<feature type="domain" description="Sugar phosphate transporter" evidence="6">
    <location>
        <begin position="53"/>
        <end position="329"/>
    </location>
</feature>
<dbReference type="Pfam" id="PF03151">
    <property type="entry name" value="TPT"/>
    <property type="match status" value="1"/>
</dbReference>
<reference evidence="7" key="1">
    <citation type="submission" date="2021-02" db="EMBL/GenBank/DDBJ databases">
        <authorList>
            <person name="Nowell W R."/>
        </authorList>
    </citation>
    <scope>NUCLEOTIDE SEQUENCE</scope>
</reference>
<feature type="transmembrane region" description="Helical" evidence="5">
    <location>
        <begin position="286"/>
        <end position="306"/>
    </location>
</feature>